<dbReference type="RefSeq" id="WP_227388278.1">
    <property type="nucleotide sequence ID" value="NZ_JBHSCJ010000003.1"/>
</dbReference>
<accession>A0ABS8DN39</accession>
<comment type="caution">
    <text evidence="2">The sequence shown here is derived from an EMBL/GenBank/DDBJ whole genome shotgun (WGS) entry which is preliminary data.</text>
</comment>
<reference evidence="2 3" key="1">
    <citation type="journal article" date="2021" name="Sci. Rep.">
        <title>Genome analysis of a halophilic bacterium Halomonas malpeensis YU-PRIM-29(T) reveals its exopolysaccharide and pigment producing capabilities.</title>
        <authorList>
            <person name="Athmika"/>
            <person name="Ghate S.D."/>
            <person name="Arun A.B."/>
            <person name="Rao S.S."/>
            <person name="Kumar S.T.A."/>
            <person name="Kandiyil M.K."/>
            <person name="Saptami K."/>
            <person name="Rekha P.D."/>
        </authorList>
    </citation>
    <scope>NUCLEOTIDE SEQUENCE [LARGE SCALE GENOMIC DNA]</scope>
    <source>
        <strain evidence="3">prim 29</strain>
    </source>
</reference>
<evidence type="ECO:0000313" key="2">
    <source>
        <dbReference type="EMBL" id="MCB8887676.1"/>
    </source>
</evidence>
<sequence length="224" mass="25080">MQPILSAALLYPTIVFTFVLGLLALYWLLVLLRLAPLELFEHDSLRDDHLASTLVSLGFIGVPASLALTLLMLLAGGLSLALELFVLRWLELGMLRVPLGVLVLWGSLAIASPFAASLCQALSRGLYRFAPFKRRSLLGVVVEVTTPEGAEYARARLITSHGCEVMLHGKEENEFTPGERRVLVKYLKEEGAYRSVEERTYLDTRQWLGKLRLRHKHQETAHFG</sequence>
<keyword evidence="1" id="KW-0472">Membrane</keyword>
<keyword evidence="1" id="KW-1133">Transmembrane helix</keyword>
<evidence type="ECO:0000256" key="1">
    <source>
        <dbReference type="SAM" id="Phobius"/>
    </source>
</evidence>
<protein>
    <recommendedName>
        <fullName evidence="4">DUF1449 family protein</fullName>
    </recommendedName>
</protein>
<dbReference type="Proteomes" id="UP001319882">
    <property type="component" value="Unassembled WGS sequence"/>
</dbReference>
<keyword evidence="3" id="KW-1185">Reference proteome</keyword>
<keyword evidence="1" id="KW-0812">Transmembrane</keyword>
<feature type="transmembrane region" description="Helical" evidence="1">
    <location>
        <begin position="6"/>
        <end position="32"/>
    </location>
</feature>
<dbReference type="EMBL" id="WHVL01000001">
    <property type="protein sequence ID" value="MCB8887676.1"/>
    <property type="molecule type" value="Genomic_DNA"/>
</dbReference>
<evidence type="ECO:0000313" key="3">
    <source>
        <dbReference type="Proteomes" id="UP001319882"/>
    </source>
</evidence>
<name>A0ABS8DN39_9GAMM</name>
<evidence type="ECO:0008006" key="4">
    <source>
        <dbReference type="Google" id="ProtNLM"/>
    </source>
</evidence>
<organism evidence="2 3">
    <name type="scientific">Vreelandella malpeensis</name>
    <dbReference type="NCBI Taxonomy" id="1172368"/>
    <lineage>
        <taxon>Bacteria</taxon>
        <taxon>Pseudomonadati</taxon>
        <taxon>Pseudomonadota</taxon>
        <taxon>Gammaproteobacteria</taxon>
        <taxon>Oceanospirillales</taxon>
        <taxon>Halomonadaceae</taxon>
        <taxon>Vreelandella</taxon>
    </lineage>
</organism>
<feature type="transmembrane region" description="Helical" evidence="1">
    <location>
        <begin position="53"/>
        <end position="82"/>
    </location>
</feature>
<proteinExistence type="predicted"/>
<feature type="transmembrane region" description="Helical" evidence="1">
    <location>
        <begin position="102"/>
        <end position="127"/>
    </location>
</feature>
<gene>
    <name evidence="2" type="ORF">GEV37_00850</name>
</gene>